<evidence type="ECO:0000259" key="2">
    <source>
        <dbReference type="Pfam" id="PF04064"/>
    </source>
</evidence>
<keyword evidence="4" id="KW-1185">Reference proteome</keyword>
<accession>A0A7L4KU46</accession>
<sequence>EQLAATKAGRSHLRSRGSYPVLRDLHASEKNPEVLSACEKLIQVSRQFRDGDSQEFREFFSGFPAPPRQVLIGDEPEAGMENLLEVEIPEEVEKRLREMDEEEEEERRRRRKEPEEARR</sequence>
<feature type="domain" description="Protein HGH1 C-terminal" evidence="2">
    <location>
        <begin position="2"/>
        <end position="44"/>
    </location>
</feature>
<feature type="non-terminal residue" evidence="3">
    <location>
        <position position="1"/>
    </location>
</feature>
<evidence type="ECO:0000256" key="1">
    <source>
        <dbReference type="SAM" id="MobiDB-lite"/>
    </source>
</evidence>
<dbReference type="Pfam" id="PF04064">
    <property type="entry name" value="DUF384"/>
    <property type="match status" value="1"/>
</dbReference>
<name>A0A7L4KU46_9CORV</name>
<organism evidence="3 4">
    <name type="scientific">Callaeas wilsoni</name>
    <name type="common">North Island kokako</name>
    <dbReference type="NCBI Taxonomy" id="1347786"/>
    <lineage>
        <taxon>Eukaryota</taxon>
        <taxon>Metazoa</taxon>
        <taxon>Chordata</taxon>
        <taxon>Craniata</taxon>
        <taxon>Vertebrata</taxon>
        <taxon>Euteleostomi</taxon>
        <taxon>Archelosauria</taxon>
        <taxon>Archosauria</taxon>
        <taxon>Dinosauria</taxon>
        <taxon>Saurischia</taxon>
        <taxon>Theropoda</taxon>
        <taxon>Coelurosauria</taxon>
        <taxon>Aves</taxon>
        <taxon>Neognathae</taxon>
        <taxon>Neoaves</taxon>
        <taxon>Telluraves</taxon>
        <taxon>Australaves</taxon>
        <taxon>Passeriformes</taxon>
        <taxon>Corvoidea</taxon>
        <taxon>Callaeidae</taxon>
        <taxon>Callaeas</taxon>
    </lineage>
</organism>
<protein>
    <submittedName>
        <fullName evidence="3">HGH1 protein</fullName>
    </submittedName>
</protein>
<reference evidence="3 4" key="1">
    <citation type="submission" date="2019-09" db="EMBL/GenBank/DDBJ databases">
        <title>Bird 10,000 Genomes (B10K) Project - Family phase.</title>
        <authorList>
            <person name="Zhang G."/>
        </authorList>
    </citation>
    <scope>NUCLEOTIDE SEQUENCE [LARGE SCALE GENOMIC DNA]</scope>
    <source>
        <strain evidence="3">B10K-OTA-212792</strain>
        <tissue evidence="3">Blood</tissue>
    </source>
</reference>
<comment type="caution">
    <text evidence="3">The sequence shown here is derived from an EMBL/GenBank/DDBJ whole genome shotgun (WGS) entry which is preliminary data.</text>
</comment>
<evidence type="ECO:0000313" key="4">
    <source>
        <dbReference type="Proteomes" id="UP000576729"/>
    </source>
</evidence>
<gene>
    <name evidence="3" type="primary">Hgh1_0</name>
    <name evidence="3" type="ORF">CALWIL_R15752</name>
</gene>
<dbReference type="InterPro" id="IPR039717">
    <property type="entry name" value="Hgh1"/>
</dbReference>
<dbReference type="AlphaFoldDB" id="A0A7L4KU46"/>
<dbReference type="Proteomes" id="UP000576729">
    <property type="component" value="Unassembled WGS sequence"/>
</dbReference>
<dbReference type="EMBL" id="VWPU01006100">
    <property type="protein sequence ID" value="NXY56492.1"/>
    <property type="molecule type" value="Genomic_DNA"/>
</dbReference>
<feature type="region of interest" description="Disordered" evidence="1">
    <location>
        <begin position="90"/>
        <end position="119"/>
    </location>
</feature>
<dbReference type="PANTHER" id="PTHR13387:SF9">
    <property type="entry name" value="PROTEIN HGH1 HOMOLOG"/>
    <property type="match status" value="1"/>
</dbReference>
<feature type="non-terminal residue" evidence="3">
    <location>
        <position position="119"/>
    </location>
</feature>
<dbReference type="InterPro" id="IPR007206">
    <property type="entry name" value="Protein_HGH1_C"/>
</dbReference>
<dbReference type="PANTHER" id="PTHR13387">
    <property type="entry name" value="PROTEIN HGH1 HOMOLOG"/>
    <property type="match status" value="1"/>
</dbReference>
<evidence type="ECO:0000313" key="3">
    <source>
        <dbReference type="EMBL" id="NXY56492.1"/>
    </source>
</evidence>
<proteinExistence type="predicted"/>